<dbReference type="Gene3D" id="1.10.3210.10">
    <property type="entry name" value="Hypothetical protein af1432"/>
    <property type="match status" value="1"/>
</dbReference>
<evidence type="ECO:0000259" key="1">
    <source>
        <dbReference type="SMART" id="SM00471"/>
    </source>
</evidence>
<dbReference type="SMART" id="SM00471">
    <property type="entry name" value="HDc"/>
    <property type="match status" value="1"/>
</dbReference>
<dbReference type="EMBL" id="FRAD01000006">
    <property type="protein sequence ID" value="SHJ77193.1"/>
    <property type="molecule type" value="Genomic_DNA"/>
</dbReference>
<accession>A0A1M6M1H2</accession>
<protein>
    <submittedName>
        <fullName evidence="2">HDIG domain-containing protein</fullName>
    </submittedName>
</protein>
<dbReference type="STRING" id="1121331.SAMN02745248_00901"/>
<dbReference type="Proteomes" id="UP000183952">
    <property type="component" value="Unassembled WGS sequence"/>
</dbReference>
<evidence type="ECO:0000313" key="3">
    <source>
        <dbReference type="Proteomes" id="UP000183952"/>
    </source>
</evidence>
<dbReference type="InterPro" id="IPR006675">
    <property type="entry name" value="HDIG_dom"/>
</dbReference>
<organism evidence="2 3">
    <name type="scientific">Hathewaya proteolytica DSM 3090</name>
    <dbReference type="NCBI Taxonomy" id="1121331"/>
    <lineage>
        <taxon>Bacteria</taxon>
        <taxon>Bacillati</taxon>
        <taxon>Bacillota</taxon>
        <taxon>Clostridia</taxon>
        <taxon>Eubacteriales</taxon>
        <taxon>Clostridiaceae</taxon>
        <taxon>Hathewaya</taxon>
    </lineage>
</organism>
<gene>
    <name evidence="2" type="ORF">SAMN02745248_00901</name>
</gene>
<dbReference type="InterPro" id="IPR006674">
    <property type="entry name" value="HD_domain"/>
</dbReference>
<dbReference type="Pfam" id="PF01966">
    <property type="entry name" value="HD"/>
    <property type="match status" value="1"/>
</dbReference>
<dbReference type="InterPro" id="IPR003607">
    <property type="entry name" value="HD/PDEase_dom"/>
</dbReference>
<dbReference type="AlphaFoldDB" id="A0A1M6M1H2"/>
<evidence type="ECO:0000313" key="2">
    <source>
        <dbReference type="EMBL" id="SHJ77193.1"/>
    </source>
</evidence>
<dbReference type="RefSeq" id="WP_072902792.1">
    <property type="nucleotide sequence ID" value="NZ_FRAD01000006.1"/>
</dbReference>
<keyword evidence="3" id="KW-1185">Reference proteome</keyword>
<name>A0A1M6M1H2_9CLOT</name>
<dbReference type="NCBIfam" id="TIGR00277">
    <property type="entry name" value="HDIG"/>
    <property type="match status" value="1"/>
</dbReference>
<feature type="domain" description="HD/PDEase" evidence="1">
    <location>
        <begin position="26"/>
        <end position="157"/>
    </location>
</feature>
<dbReference type="SUPFAM" id="SSF109604">
    <property type="entry name" value="HD-domain/PDEase-like"/>
    <property type="match status" value="1"/>
</dbReference>
<dbReference type="OrthoDB" id="9794480at2"/>
<proteinExistence type="predicted"/>
<reference evidence="2 3" key="1">
    <citation type="submission" date="2016-11" db="EMBL/GenBank/DDBJ databases">
        <authorList>
            <person name="Jaros S."/>
            <person name="Januszkiewicz K."/>
            <person name="Wedrychowicz H."/>
        </authorList>
    </citation>
    <scope>NUCLEOTIDE SEQUENCE [LARGE SCALE GENOMIC DNA]</scope>
    <source>
        <strain evidence="2 3">DSM 3090</strain>
    </source>
</reference>
<dbReference type="CDD" id="cd00077">
    <property type="entry name" value="HDc"/>
    <property type="match status" value="1"/>
</dbReference>
<sequence>MKNYCEYGVPTREEAMVFLKEAEKLNPGPWVEHSLYVAEAAKLIAERVEGLDSEVAYILGLLHDIGRRYGVTNERHSFDGYKFAMENGYDLWARICMTHGYLCKNVDDVCGKKDCTEEERNIMKEYLDNIEFSTYDKLIQMCDSLALPSGFCILEKRMIDVVMRYGFNEFTLEKWKITFEIQSFFEEKIGVLIYDILPNVR</sequence>